<dbReference type="EMBL" id="KV784357">
    <property type="protein sequence ID" value="OEU17369.1"/>
    <property type="molecule type" value="Genomic_DNA"/>
</dbReference>
<reference evidence="2 3" key="1">
    <citation type="submission" date="2016-09" db="EMBL/GenBank/DDBJ databases">
        <title>Extensive genetic diversity and differential bi-allelic expression allows diatom success in the polar Southern Ocean.</title>
        <authorList>
            <consortium name="DOE Joint Genome Institute"/>
            <person name="Mock T."/>
            <person name="Otillar R.P."/>
            <person name="Strauss J."/>
            <person name="Dupont C."/>
            <person name="Frickenhaus S."/>
            <person name="Maumus F."/>
            <person name="Mcmullan M."/>
            <person name="Sanges R."/>
            <person name="Schmutz J."/>
            <person name="Toseland A."/>
            <person name="Valas R."/>
            <person name="Veluchamy A."/>
            <person name="Ward B.J."/>
            <person name="Allen A."/>
            <person name="Barry K."/>
            <person name="Falciatore A."/>
            <person name="Ferrante M."/>
            <person name="Fortunato A.E."/>
            <person name="Gloeckner G."/>
            <person name="Gruber A."/>
            <person name="Hipkin R."/>
            <person name="Janech M."/>
            <person name="Kroth P."/>
            <person name="Leese F."/>
            <person name="Lindquist E."/>
            <person name="Lyon B.R."/>
            <person name="Martin J."/>
            <person name="Mayer C."/>
            <person name="Parker M."/>
            <person name="Quesneville H."/>
            <person name="Raymond J."/>
            <person name="Uhlig C."/>
            <person name="Valentin K.U."/>
            <person name="Worden A.Z."/>
            <person name="Armbrust E.V."/>
            <person name="Bowler C."/>
            <person name="Green B."/>
            <person name="Moulton V."/>
            <person name="Van Oosterhout C."/>
            <person name="Grigoriev I."/>
        </authorList>
    </citation>
    <scope>NUCLEOTIDE SEQUENCE [LARGE SCALE GENOMIC DNA]</scope>
    <source>
        <strain evidence="2 3">CCMP1102</strain>
    </source>
</reference>
<sequence>MASSTSTNVPKIAAQWIVKQLPSRSGQDWLVERIEQTGVGVLSVKELKVLEESLISITSIIESLHIRYLPKSAKKQRRVDYIRRFFFRDEECTIANDQVIQLIQSEMVNASVSRHATASTTAAASTAAASSASVPETSSNNAAQLNVFAAHYISHAAFAPPNSSSAGNFQMQSNFNPWAEILPKNPMEAHLLSQLLQMGFLRQEILDGIRESENVTPNADEIMLLLIERREEAEEARREDAVRLLSEDQKQVEVSRREQTLQDTLASANTGEDLKVIFPDSWVLTVLMSSSTSNQRLVSTIMNKSRNRSEFVEFLQLEKKSRQWYGWVMPSDYFRKIGTRLKNEIKIDWLAIEREKLRSGLYELKEQEKGEPKIFLNARKTNQSNNNKSSNKNEIICIDDD</sequence>
<accession>A0A1E7FGR6</accession>
<dbReference type="KEGG" id="fcy:FRACYDRAFT_260842"/>
<name>A0A1E7FGR6_9STRA</name>
<feature type="compositionally biased region" description="Low complexity" evidence="1">
    <location>
        <begin position="380"/>
        <end position="393"/>
    </location>
</feature>
<evidence type="ECO:0000256" key="1">
    <source>
        <dbReference type="SAM" id="MobiDB-lite"/>
    </source>
</evidence>
<dbReference type="InParanoid" id="A0A1E7FGR6"/>
<dbReference type="AlphaFoldDB" id="A0A1E7FGR6"/>
<keyword evidence="3" id="KW-1185">Reference proteome</keyword>
<dbReference type="OrthoDB" id="49448at2759"/>
<dbReference type="Proteomes" id="UP000095751">
    <property type="component" value="Unassembled WGS sequence"/>
</dbReference>
<evidence type="ECO:0000313" key="2">
    <source>
        <dbReference type="EMBL" id="OEU17369.1"/>
    </source>
</evidence>
<gene>
    <name evidence="2" type="ORF">FRACYDRAFT_260842</name>
</gene>
<evidence type="ECO:0000313" key="3">
    <source>
        <dbReference type="Proteomes" id="UP000095751"/>
    </source>
</evidence>
<evidence type="ECO:0008006" key="4">
    <source>
        <dbReference type="Google" id="ProtNLM"/>
    </source>
</evidence>
<proteinExistence type="predicted"/>
<feature type="region of interest" description="Disordered" evidence="1">
    <location>
        <begin position="380"/>
        <end position="401"/>
    </location>
</feature>
<protein>
    <recommendedName>
        <fullName evidence="4">UBA domain-containing protein</fullName>
    </recommendedName>
</protein>
<organism evidence="2 3">
    <name type="scientific">Fragilariopsis cylindrus CCMP1102</name>
    <dbReference type="NCBI Taxonomy" id="635003"/>
    <lineage>
        <taxon>Eukaryota</taxon>
        <taxon>Sar</taxon>
        <taxon>Stramenopiles</taxon>
        <taxon>Ochrophyta</taxon>
        <taxon>Bacillariophyta</taxon>
        <taxon>Bacillariophyceae</taxon>
        <taxon>Bacillariophycidae</taxon>
        <taxon>Bacillariales</taxon>
        <taxon>Bacillariaceae</taxon>
        <taxon>Fragilariopsis</taxon>
    </lineage>
</organism>